<dbReference type="EMBL" id="CAJOBP010034994">
    <property type="protein sequence ID" value="CAF4703487.1"/>
    <property type="molecule type" value="Genomic_DNA"/>
</dbReference>
<name>A0A821IK95_9BILA</name>
<sequence length="75" mass="8644">NTFPSTALTQNRHATKSKETSTIPVLPTFERSNCVYLPAAKKHNRTLIISSTNRQQQEFWYTLELNIIARILILN</sequence>
<accession>A0A821IK95</accession>
<evidence type="ECO:0000313" key="2">
    <source>
        <dbReference type="Proteomes" id="UP000663873"/>
    </source>
</evidence>
<protein>
    <submittedName>
        <fullName evidence="1">Uncharacterized protein</fullName>
    </submittedName>
</protein>
<feature type="non-terminal residue" evidence="1">
    <location>
        <position position="1"/>
    </location>
</feature>
<comment type="caution">
    <text evidence="1">The sequence shown here is derived from an EMBL/GenBank/DDBJ whole genome shotgun (WGS) entry which is preliminary data.</text>
</comment>
<gene>
    <name evidence="1" type="ORF">UJA718_LOCUS36363</name>
</gene>
<keyword evidence="2" id="KW-1185">Reference proteome</keyword>
<dbReference type="Proteomes" id="UP000663873">
    <property type="component" value="Unassembled WGS sequence"/>
</dbReference>
<reference evidence="1" key="1">
    <citation type="submission" date="2021-02" db="EMBL/GenBank/DDBJ databases">
        <authorList>
            <person name="Nowell W R."/>
        </authorList>
    </citation>
    <scope>NUCLEOTIDE SEQUENCE</scope>
</reference>
<evidence type="ECO:0000313" key="1">
    <source>
        <dbReference type="EMBL" id="CAF4703487.1"/>
    </source>
</evidence>
<proteinExistence type="predicted"/>
<organism evidence="1 2">
    <name type="scientific">Rotaria socialis</name>
    <dbReference type="NCBI Taxonomy" id="392032"/>
    <lineage>
        <taxon>Eukaryota</taxon>
        <taxon>Metazoa</taxon>
        <taxon>Spiralia</taxon>
        <taxon>Gnathifera</taxon>
        <taxon>Rotifera</taxon>
        <taxon>Eurotatoria</taxon>
        <taxon>Bdelloidea</taxon>
        <taxon>Philodinida</taxon>
        <taxon>Philodinidae</taxon>
        <taxon>Rotaria</taxon>
    </lineage>
</organism>
<dbReference type="AlphaFoldDB" id="A0A821IK95"/>